<protein>
    <submittedName>
        <fullName evidence="3">Predicted ATP-binding protein involved in virulence</fullName>
    </submittedName>
</protein>
<dbReference type="GO" id="GO:0016887">
    <property type="term" value="F:ATP hydrolysis activity"/>
    <property type="evidence" value="ECO:0007669"/>
    <property type="project" value="InterPro"/>
</dbReference>
<dbReference type="PANTHER" id="PTHR32182">
    <property type="entry name" value="DNA REPLICATION AND REPAIR PROTEIN RECF"/>
    <property type="match status" value="1"/>
</dbReference>
<keyword evidence="1" id="KW-0175">Coiled coil</keyword>
<accession>A0A0Z8LEH8</accession>
<keyword evidence="3" id="KW-0547">Nucleotide-binding</keyword>
<dbReference type="Pfam" id="PF13476">
    <property type="entry name" value="AAA_23"/>
    <property type="match status" value="1"/>
</dbReference>
<name>A0A0Z8LEH8_STRSU</name>
<dbReference type="GO" id="GO:0000731">
    <property type="term" value="P:DNA synthesis involved in DNA repair"/>
    <property type="evidence" value="ECO:0007669"/>
    <property type="project" value="TreeGrafter"/>
</dbReference>
<dbReference type="PANTHER" id="PTHR32182:SF0">
    <property type="entry name" value="DNA REPLICATION AND REPAIR PROTEIN RECF"/>
    <property type="match status" value="1"/>
</dbReference>
<dbReference type="Proteomes" id="UP000069831">
    <property type="component" value="Unassembled WGS sequence"/>
</dbReference>
<evidence type="ECO:0000256" key="1">
    <source>
        <dbReference type="SAM" id="Coils"/>
    </source>
</evidence>
<feature type="domain" description="Rad50/SbcC-type AAA" evidence="2">
    <location>
        <begin position="13"/>
        <end position="279"/>
    </location>
</feature>
<dbReference type="RefSeq" id="WP_044753675.1">
    <property type="nucleotide sequence ID" value="NZ_CEEK01000014.1"/>
</dbReference>
<organism evidence="3 4">
    <name type="scientific">Streptococcus suis</name>
    <dbReference type="NCBI Taxonomy" id="1307"/>
    <lineage>
        <taxon>Bacteria</taxon>
        <taxon>Bacillati</taxon>
        <taxon>Bacillota</taxon>
        <taxon>Bacilli</taxon>
        <taxon>Lactobacillales</taxon>
        <taxon>Streptococcaceae</taxon>
        <taxon>Streptococcus</taxon>
    </lineage>
</organism>
<gene>
    <name evidence="3" type="ORF">ERS132457_01238</name>
</gene>
<proteinExistence type="predicted"/>
<evidence type="ECO:0000313" key="3">
    <source>
        <dbReference type="EMBL" id="CYV89218.1"/>
    </source>
</evidence>
<reference evidence="3 4" key="1">
    <citation type="submission" date="2016-02" db="EMBL/GenBank/DDBJ databases">
        <authorList>
            <consortium name="Pathogen Informatics"/>
        </authorList>
    </citation>
    <scope>NUCLEOTIDE SEQUENCE [LARGE SCALE GENOMIC DNA]</scope>
    <source>
        <strain evidence="3 4">LSS95</strain>
    </source>
</reference>
<dbReference type="EMBL" id="FIIR01000012">
    <property type="protein sequence ID" value="CYV89218.1"/>
    <property type="molecule type" value="Genomic_DNA"/>
</dbReference>
<evidence type="ECO:0000313" key="4">
    <source>
        <dbReference type="Proteomes" id="UP000069831"/>
    </source>
</evidence>
<sequence>MMEFNYYLPKIKRLTIENFDLYNCPLEIEMSDKLNVIFGTNGLGKTTLLNIIQYSIIGPYTGKVEFRNYKDQQKSKRPVFDKDYFRSRMQIPSEKATVEVEFTIAGSAFLTRHSLYSHRLICFSVDGVDYKEKEKELDYDKYEKKYFSSVDDNSLRDSLINKYHEALIKASLFPDINSFILMLTEIMFFSESRHFTFWDENLSKLVLSKFMPRDKYFEYNETQKLIKKYDSQSRLKSYKMSMVKDFLGDDLTQTTNKEKYTIRDLEKIESKIKLINNRINENKEILNRRNKERVLNRAEVDKIRTEIAELDKLWYENIFPDSYQEFYDKFVPVINSGICPFCGTEHIESDINILKCFYCKSEIDANSEIDLTTIEIAQKNLQFKNREFDLRYGQIKKEIENIKDVIKNNELELFEATTEQIKIKKQTDLTSNDNMIKYRKLEQEKEKYLELLEKEKQKEARLANDIDKSIKKVFKSFSEIFYKYAHSFLGDDTEVRLELVGKGENTLFKFYLNNSPRESAMSLSESQRIFVDMAFRLSTLEFFHKDTYFMSETPDSTLDYFFEGNAVETFNSYLKSGNTLFLSANARNSSLVNLLIEKNKDSVNFINLLRISRLASNHYDNIDNLDIYQLLRR</sequence>
<dbReference type="Gene3D" id="3.40.50.300">
    <property type="entry name" value="P-loop containing nucleotide triphosphate hydrolases"/>
    <property type="match status" value="1"/>
</dbReference>
<dbReference type="SUPFAM" id="SSF52540">
    <property type="entry name" value="P-loop containing nucleoside triphosphate hydrolases"/>
    <property type="match status" value="1"/>
</dbReference>
<dbReference type="AlphaFoldDB" id="A0A0Z8LEH8"/>
<feature type="coiled-coil region" evidence="1">
    <location>
        <begin position="438"/>
        <end position="472"/>
    </location>
</feature>
<dbReference type="GO" id="GO:0005524">
    <property type="term" value="F:ATP binding"/>
    <property type="evidence" value="ECO:0007669"/>
    <property type="project" value="UniProtKB-KW"/>
</dbReference>
<dbReference type="InterPro" id="IPR027417">
    <property type="entry name" value="P-loop_NTPase"/>
</dbReference>
<keyword evidence="3" id="KW-0067">ATP-binding</keyword>
<dbReference type="GO" id="GO:0006302">
    <property type="term" value="P:double-strand break repair"/>
    <property type="evidence" value="ECO:0007669"/>
    <property type="project" value="InterPro"/>
</dbReference>
<dbReference type="InterPro" id="IPR038729">
    <property type="entry name" value="Rad50/SbcC_AAA"/>
</dbReference>
<evidence type="ECO:0000259" key="2">
    <source>
        <dbReference type="Pfam" id="PF13476"/>
    </source>
</evidence>